<evidence type="ECO:0000256" key="6">
    <source>
        <dbReference type="ARBA" id="ARBA00023125"/>
    </source>
</evidence>
<keyword evidence="12" id="KW-1185">Reference proteome</keyword>
<evidence type="ECO:0000313" key="11">
    <source>
        <dbReference type="EMBL" id="ESO93258.1"/>
    </source>
</evidence>
<keyword evidence="2" id="KW-0479">Metal-binding</keyword>
<dbReference type="OrthoDB" id="654211at2759"/>
<keyword evidence="4 8" id="KW-0863">Zinc-finger</keyword>
<dbReference type="GeneID" id="20251750"/>
<dbReference type="GO" id="GO:0000978">
    <property type="term" value="F:RNA polymerase II cis-regulatory region sequence-specific DNA binding"/>
    <property type="evidence" value="ECO:0007669"/>
    <property type="project" value="TreeGrafter"/>
</dbReference>
<dbReference type="AlphaFoldDB" id="V3ZPC4"/>
<feature type="non-terminal residue" evidence="11">
    <location>
        <position position="1"/>
    </location>
</feature>
<dbReference type="Proteomes" id="UP000030746">
    <property type="component" value="Unassembled WGS sequence"/>
</dbReference>
<evidence type="ECO:0000259" key="10">
    <source>
        <dbReference type="PROSITE" id="PS50280"/>
    </source>
</evidence>
<evidence type="ECO:0000256" key="3">
    <source>
        <dbReference type="ARBA" id="ARBA00022737"/>
    </source>
</evidence>
<evidence type="ECO:0000256" key="8">
    <source>
        <dbReference type="PROSITE-ProRule" id="PRU00042"/>
    </source>
</evidence>
<dbReference type="EMBL" id="KB201931">
    <property type="protein sequence ID" value="ESO93258.1"/>
    <property type="molecule type" value="Genomic_DNA"/>
</dbReference>
<dbReference type="InterPro" id="IPR046341">
    <property type="entry name" value="SET_dom_sf"/>
</dbReference>
<gene>
    <name evidence="11" type="ORF">LOTGIDRAFT_65785</name>
</gene>
<comment type="subcellular location">
    <subcellularLocation>
        <location evidence="1">Nucleus</location>
    </subcellularLocation>
</comment>
<feature type="domain" description="C2H2-type" evidence="9">
    <location>
        <begin position="250"/>
        <end position="277"/>
    </location>
</feature>
<dbReference type="GO" id="GO:0032502">
    <property type="term" value="P:developmental process"/>
    <property type="evidence" value="ECO:0007669"/>
    <property type="project" value="UniProtKB-ARBA"/>
</dbReference>
<dbReference type="STRING" id="225164.V3ZPC4"/>
<dbReference type="InterPro" id="IPR050589">
    <property type="entry name" value="Ikaros_C2H2-ZF"/>
</dbReference>
<dbReference type="Gene3D" id="2.170.270.10">
    <property type="entry name" value="SET domain"/>
    <property type="match status" value="1"/>
</dbReference>
<dbReference type="GO" id="GO:0008270">
    <property type="term" value="F:zinc ion binding"/>
    <property type="evidence" value="ECO:0007669"/>
    <property type="project" value="UniProtKB-KW"/>
</dbReference>
<dbReference type="PROSITE" id="PS50280">
    <property type="entry name" value="SET"/>
    <property type="match status" value="1"/>
</dbReference>
<feature type="domain" description="C2H2-type" evidence="9">
    <location>
        <begin position="137"/>
        <end position="164"/>
    </location>
</feature>
<keyword evidence="5" id="KW-0862">Zinc</keyword>
<feature type="domain" description="C2H2-type" evidence="9">
    <location>
        <begin position="222"/>
        <end position="249"/>
    </location>
</feature>
<dbReference type="InterPro" id="IPR013087">
    <property type="entry name" value="Znf_C2H2_type"/>
</dbReference>
<evidence type="ECO:0000256" key="5">
    <source>
        <dbReference type="ARBA" id="ARBA00022833"/>
    </source>
</evidence>
<dbReference type="Pfam" id="PF00096">
    <property type="entry name" value="zf-C2H2"/>
    <property type="match status" value="5"/>
</dbReference>
<name>V3ZPC4_LOTGI</name>
<evidence type="ECO:0008006" key="13">
    <source>
        <dbReference type="Google" id="ProtNLM"/>
    </source>
</evidence>
<feature type="domain" description="C2H2-type" evidence="9">
    <location>
        <begin position="108"/>
        <end position="136"/>
    </location>
</feature>
<feature type="non-terminal residue" evidence="11">
    <location>
        <position position="297"/>
    </location>
</feature>
<accession>V3ZPC4</accession>
<organism evidence="11 12">
    <name type="scientific">Lottia gigantea</name>
    <name type="common">Giant owl limpet</name>
    <dbReference type="NCBI Taxonomy" id="225164"/>
    <lineage>
        <taxon>Eukaryota</taxon>
        <taxon>Metazoa</taxon>
        <taxon>Spiralia</taxon>
        <taxon>Lophotrochozoa</taxon>
        <taxon>Mollusca</taxon>
        <taxon>Gastropoda</taxon>
        <taxon>Patellogastropoda</taxon>
        <taxon>Lottioidea</taxon>
        <taxon>Lottiidae</taxon>
        <taxon>Lottia</taxon>
    </lineage>
</organism>
<dbReference type="GO" id="GO:0006357">
    <property type="term" value="P:regulation of transcription by RNA polymerase II"/>
    <property type="evidence" value="ECO:0007669"/>
    <property type="project" value="TreeGrafter"/>
</dbReference>
<evidence type="ECO:0000256" key="4">
    <source>
        <dbReference type="ARBA" id="ARBA00022771"/>
    </source>
</evidence>
<dbReference type="SUPFAM" id="SSF82199">
    <property type="entry name" value="SET domain"/>
    <property type="match status" value="1"/>
</dbReference>
<protein>
    <recommendedName>
        <fullName evidence="13">Protein krueppel</fullName>
    </recommendedName>
</protein>
<keyword evidence="7" id="KW-0539">Nucleus</keyword>
<dbReference type="KEGG" id="lgi:LOTGIDRAFT_65785"/>
<dbReference type="FunFam" id="3.30.160.60:FF:000739">
    <property type="entry name" value="Zgc:171418 protein"/>
    <property type="match status" value="1"/>
</dbReference>
<dbReference type="CTD" id="20251750"/>
<dbReference type="PROSITE" id="PS50157">
    <property type="entry name" value="ZINC_FINGER_C2H2_2"/>
    <property type="match status" value="6"/>
</dbReference>
<dbReference type="Pfam" id="PF21549">
    <property type="entry name" value="PRDM2_PR"/>
    <property type="match status" value="1"/>
</dbReference>
<dbReference type="RefSeq" id="XP_009055901.1">
    <property type="nucleotide sequence ID" value="XM_009057653.1"/>
</dbReference>
<dbReference type="PROSITE" id="PS00028">
    <property type="entry name" value="ZINC_FINGER_C2H2_1"/>
    <property type="match status" value="5"/>
</dbReference>
<dbReference type="GO" id="GO:0005634">
    <property type="term" value="C:nucleus"/>
    <property type="evidence" value="ECO:0007669"/>
    <property type="project" value="UniProtKB-SubCell"/>
</dbReference>
<dbReference type="Gene3D" id="3.30.160.60">
    <property type="entry name" value="Classic Zinc Finger"/>
    <property type="match status" value="6"/>
</dbReference>
<feature type="domain" description="SET" evidence="10">
    <location>
        <begin position="1"/>
        <end position="54"/>
    </location>
</feature>
<evidence type="ECO:0000313" key="12">
    <source>
        <dbReference type="Proteomes" id="UP000030746"/>
    </source>
</evidence>
<sequence>IDVSEENNSNWLMFMKPARNKEEQNVIAYQAKDCIMFVTIKDIEPQEELLFWYSKEYAKHVGKSQPLSCILSFFRQEMSCNKKYCGILLMTLLKHQRQKHNEIPIKNHKCQYCDKPFGTMGKVKRHIITTHTNIRPFKCLQCGKEFADKSNLRGHEKIHSGSERQFKCTLCEKSFRQKAHLTSHMYIHTKIKGVPCPHCDKMFSRKADMMQHTIVHTQKKIYQCEQCSKIFYKQQTYKKHLRIHTNEKNYECESCQKKFHTKYHLQRHFKSCKNLKMNTMLDKLSERHKDKSEENSI</sequence>
<keyword evidence="6" id="KW-0238">DNA-binding</keyword>
<dbReference type="PANTHER" id="PTHR24404">
    <property type="entry name" value="ZINC FINGER PROTEIN"/>
    <property type="match status" value="1"/>
</dbReference>
<dbReference type="HOGENOM" id="CLU_034617_1_0_1"/>
<dbReference type="InterPro" id="IPR036236">
    <property type="entry name" value="Znf_C2H2_sf"/>
</dbReference>
<dbReference type="OMA" id="GESARCH"/>
<dbReference type="PANTHER" id="PTHR24404:SF114">
    <property type="entry name" value="KLUMPFUSS, ISOFORM B-RELATED"/>
    <property type="match status" value="1"/>
</dbReference>
<feature type="domain" description="C2H2-type" evidence="9">
    <location>
        <begin position="166"/>
        <end position="193"/>
    </location>
</feature>
<reference evidence="11 12" key="1">
    <citation type="journal article" date="2013" name="Nature">
        <title>Insights into bilaterian evolution from three spiralian genomes.</title>
        <authorList>
            <person name="Simakov O."/>
            <person name="Marletaz F."/>
            <person name="Cho S.J."/>
            <person name="Edsinger-Gonzales E."/>
            <person name="Havlak P."/>
            <person name="Hellsten U."/>
            <person name="Kuo D.H."/>
            <person name="Larsson T."/>
            <person name="Lv J."/>
            <person name="Arendt D."/>
            <person name="Savage R."/>
            <person name="Osoegawa K."/>
            <person name="de Jong P."/>
            <person name="Grimwood J."/>
            <person name="Chapman J.A."/>
            <person name="Shapiro H."/>
            <person name="Aerts A."/>
            <person name="Otillar R.P."/>
            <person name="Terry A.Y."/>
            <person name="Boore J.L."/>
            <person name="Grigoriev I.V."/>
            <person name="Lindberg D.R."/>
            <person name="Seaver E.C."/>
            <person name="Weisblat D.A."/>
            <person name="Putnam N.H."/>
            <person name="Rokhsar D.S."/>
        </authorList>
    </citation>
    <scope>NUCLEOTIDE SEQUENCE [LARGE SCALE GENOMIC DNA]</scope>
</reference>
<evidence type="ECO:0000256" key="7">
    <source>
        <dbReference type="ARBA" id="ARBA00023242"/>
    </source>
</evidence>
<feature type="domain" description="C2H2-type" evidence="9">
    <location>
        <begin position="194"/>
        <end position="221"/>
    </location>
</feature>
<dbReference type="FunFam" id="3.30.160.60:FF:000202">
    <property type="entry name" value="Zinc finger protein 574"/>
    <property type="match status" value="1"/>
</dbReference>
<evidence type="ECO:0000256" key="1">
    <source>
        <dbReference type="ARBA" id="ARBA00004123"/>
    </source>
</evidence>
<dbReference type="InterPro" id="IPR001214">
    <property type="entry name" value="SET_dom"/>
</dbReference>
<evidence type="ECO:0000256" key="2">
    <source>
        <dbReference type="ARBA" id="ARBA00022723"/>
    </source>
</evidence>
<proteinExistence type="predicted"/>
<dbReference type="SUPFAM" id="SSF57667">
    <property type="entry name" value="beta-beta-alpha zinc fingers"/>
    <property type="match status" value="3"/>
</dbReference>
<dbReference type="SMART" id="SM00355">
    <property type="entry name" value="ZnF_C2H2"/>
    <property type="match status" value="7"/>
</dbReference>
<dbReference type="GO" id="GO:0003700">
    <property type="term" value="F:DNA-binding transcription factor activity"/>
    <property type="evidence" value="ECO:0007669"/>
    <property type="project" value="TreeGrafter"/>
</dbReference>
<evidence type="ECO:0000259" key="9">
    <source>
        <dbReference type="PROSITE" id="PS50157"/>
    </source>
</evidence>
<keyword evidence="3" id="KW-0677">Repeat</keyword>